<sequence length="346" mass="38596">MGNMKRIFHSLRPAAFIVAGVLAGSALAADEIVLKNGSRILGTVTGVRDGVVTVDTEFAGTLKVQQDQVESLLSSEPIVLKLADGTVVEEPSLRVEEETLLLASDDAPVATYPLAELALSNPQPWELGQGYRWKGQVSLALEMQRGNTDTDELDYGIESIWRSLEDRYTLRFDGEEDEANGIKNAENWTALGKYDRFLEGPLYWGVNASAEHDKFSDLDLRYYVGPYIGRQFHERPLLTLSAEVGGVYVDEDYIVAEDQDYLGMNWSVDATSNYISEDSQLYLKHTGIWNLDQTEDVILDLTLGLSFPLLFNIDGAAEILLEYDSGLPPEVESVDQTYRFRVGYSW</sequence>
<dbReference type="Proteomes" id="UP000259273">
    <property type="component" value="Unassembled WGS sequence"/>
</dbReference>
<feature type="chain" id="PRO_5017691495" evidence="1">
    <location>
        <begin position="29"/>
        <end position="346"/>
    </location>
</feature>
<organism evidence="2 3">
    <name type="scientific">Haliea salexigens</name>
    <dbReference type="NCBI Taxonomy" id="287487"/>
    <lineage>
        <taxon>Bacteria</taxon>
        <taxon>Pseudomonadati</taxon>
        <taxon>Pseudomonadota</taxon>
        <taxon>Gammaproteobacteria</taxon>
        <taxon>Cellvibrionales</taxon>
        <taxon>Halieaceae</taxon>
        <taxon>Haliea</taxon>
    </lineage>
</organism>
<evidence type="ECO:0000313" key="2">
    <source>
        <dbReference type="EMBL" id="HAN28786.1"/>
    </source>
</evidence>
<dbReference type="InterPro" id="IPR007433">
    <property type="entry name" value="DUF481"/>
</dbReference>
<protein>
    <submittedName>
        <fullName evidence="2">DUF481 domain-containing protein</fullName>
    </submittedName>
</protein>
<keyword evidence="1" id="KW-0732">Signal</keyword>
<dbReference type="Pfam" id="PF04338">
    <property type="entry name" value="DUF481"/>
    <property type="match status" value="1"/>
</dbReference>
<comment type="caution">
    <text evidence="2">The sequence shown here is derived from an EMBL/GenBank/DDBJ whole genome shotgun (WGS) entry which is preliminary data.</text>
</comment>
<dbReference type="STRING" id="1121937.GCA_000423125_02529"/>
<accession>A0A3C1KRF7</accession>
<name>A0A3C1KRF7_9GAMM</name>
<reference evidence="2 3" key="1">
    <citation type="journal article" date="2018" name="Nat. Biotechnol.">
        <title>A standardized bacterial taxonomy based on genome phylogeny substantially revises the tree of life.</title>
        <authorList>
            <person name="Parks D.H."/>
            <person name="Chuvochina M."/>
            <person name="Waite D.W."/>
            <person name="Rinke C."/>
            <person name="Skarshewski A."/>
            <person name="Chaumeil P.A."/>
            <person name="Hugenholtz P."/>
        </authorList>
    </citation>
    <scope>NUCLEOTIDE SEQUENCE [LARGE SCALE GENOMIC DNA]</scope>
    <source>
        <strain evidence="2">UBA9158</strain>
    </source>
</reference>
<gene>
    <name evidence="2" type="ORF">DCP75_13890</name>
</gene>
<feature type="signal peptide" evidence="1">
    <location>
        <begin position="1"/>
        <end position="28"/>
    </location>
</feature>
<proteinExistence type="predicted"/>
<evidence type="ECO:0000313" key="3">
    <source>
        <dbReference type="Proteomes" id="UP000259273"/>
    </source>
</evidence>
<dbReference type="AlphaFoldDB" id="A0A3C1KRF7"/>
<evidence type="ECO:0000256" key="1">
    <source>
        <dbReference type="SAM" id="SignalP"/>
    </source>
</evidence>
<dbReference type="EMBL" id="DMND01000186">
    <property type="protein sequence ID" value="HAN28786.1"/>
    <property type="molecule type" value="Genomic_DNA"/>
</dbReference>